<dbReference type="Proteomes" id="UP001165080">
    <property type="component" value="Unassembled WGS sequence"/>
</dbReference>
<name>A0A9W6BBC3_9CHLO</name>
<evidence type="ECO:0000313" key="4">
    <source>
        <dbReference type="Proteomes" id="UP001165080"/>
    </source>
</evidence>
<dbReference type="InterPro" id="IPR048563">
    <property type="entry name" value="CYP38_PsbQ-like"/>
</dbReference>
<protein>
    <recommendedName>
        <fullName evidence="2">PPIase cyclophilin-type domain-containing protein</fullName>
    </recommendedName>
</protein>
<dbReference type="Gene3D" id="2.40.100.10">
    <property type="entry name" value="Cyclophilin-like"/>
    <property type="match status" value="1"/>
</dbReference>
<gene>
    <name evidence="3" type="primary">PLEST005040</name>
    <name evidence="3" type="ORF">PLESTB_000169200</name>
</gene>
<dbReference type="SUPFAM" id="SSF50891">
    <property type="entry name" value="Cyclophilin-like"/>
    <property type="match status" value="1"/>
</dbReference>
<dbReference type="AlphaFoldDB" id="A0A9W6BBC3"/>
<dbReference type="SUPFAM" id="SSF101112">
    <property type="entry name" value="Oxygen-evolving enhancer protein 3"/>
    <property type="match status" value="1"/>
</dbReference>
<evidence type="ECO:0000313" key="3">
    <source>
        <dbReference type="EMBL" id="GLC48977.1"/>
    </source>
</evidence>
<dbReference type="InterPro" id="IPR029000">
    <property type="entry name" value="Cyclophilin-like_dom_sf"/>
</dbReference>
<keyword evidence="1" id="KW-0793">Thylakoid</keyword>
<dbReference type="EMBL" id="BRXU01000002">
    <property type="protein sequence ID" value="GLC48977.1"/>
    <property type="molecule type" value="Genomic_DNA"/>
</dbReference>
<evidence type="ECO:0000256" key="1">
    <source>
        <dbReference type="ARBA" id="ARBA00023078"/>
    </source>
</evidence>
<feature type="domain" description="PPIase cyclophilin-type" evidence="2">
    <location>
        <begin position="240"/>
        <end position="413"/>
    </location>
</feature>
<accession>A0A9W6BBC3</accession>
<dbReference type="Pfam" id="PF00160">
    <property type="entry name" value="Pro_isomerase"/>
    <property type="match status" value="1"/>
</dbReference>
<sequence length="418" mass="44283">MSTTLNVCQRVLNRNAFTSHAPRPLSRNRIVSCPATAPDSQSSPHGALRFLQALAASALLLSSSGSPALAVLNSPNAQIARSVDAALRRSIPAFNPDVKTIQKSLEDVQYFLRIPQRKPWGSMAANVADSLALSQQREVMLAGVPPASRAATESLLDALTAALRKLELAVKTQQPDAVALRVADALKSVAELELLQAPGLPFLIPKEYGTLPRLVGRATVELTVEKADGSRGFSDPAAGGPTSAARLVLTLDGYSAPLSAGNFLKNVLDGVYDNRPIQVNYTSVFVQGPSTRERPPIPLEILPAGEFEPLYRLPLDVQSGELPVLPLSISGALSFARLPSTDSFLSGSDWFIYKFDKQQAGLAGLAFDEGTFGVFGYVTDGMDAVARLEPGDVVTGVRVISGADRLVVPSAAETTTAK</sequence>
<comment type="caution">
    <text evidence="3">The sequence shown here is derived from an EMBL/GenBank/DDBJ whole genome shotgun (WGS) entry which is preliminary data.</text>
</comment>
<dbReference type="InterPro" id="IPR023222">
    <property type="entry name" value="PsbQ-like_dom_sf"/>
</dbReference>
<dbReference type="PANTHER" id="PTHR47318">
    <property type="entry name" value="PEPTIDYL-PROLYL CIS-TRANS ISOMERASE CYP37, CHLOROPLASTIC"/>
    <property type="match status" value="1"/>
</dbReference>
<dbReference type="Pfam" id="PF21329">
    <property type="entry name" value="CYP38_PsbQ-like"/>
    <property type="match status" value="1"/>
</dbReference>
<proteinExistence type="predicted"/>
<dbReference type="PROSITE" id="PS50072">
    <property type="entry name" value="CSA_PPIASE_2"/>
    <property type="match status" value="1"/>
</dbReference>
<evidence type="ECO:0000259" key="2">
    <source>
        <dbReference type="PROSITE" id="PS50072"/>
    </source>
</evidence>
<reference evidence="3 4" key="1">
    <citation type="journal article" date="2023" name="Commun. Biol.">
        <title>Reorganization of the ancestral sex-determining regions during the evolution of trioecy in Pleodorina starrii.</title>
        <authorList>
            <person name="Takahashi K."/>
            <person name="Suzuki S."/>
            <person name="Kawai-Toyooka H."/>
            <person name="Yamamoto K."/>
            <person name="Hamaji T."/>
            <person name="Ootsuki R."/>
            <person name="Yamaguchi H."/>
            <person name="Kawachi M."/>
            <person name="Higashiyama T."/>
            <person name="Nozaki H."/>
        </authorList>
    </citation>
    <scope>NUCLEOTIDE SEQUENCE [LARGE SCALE GENOMIC DNA]</scope>
    <source>
        <strain evidence="3 4">NIES-4479</strain>
    </source>
</reference>
<dbReference type="InterPro" id="IPR002130">
    <property type="entry name" value="Cyclophilin-type_PPIase_dom"/>
</dbReference>
<organism evidence="3 4">
    <name type="scientific">Pleodorina starrii</name>
    <dbReference type="NCBI Taxonomy" id="330485"/>
    <lineage>
        <taxon>Eukaryota</taxon>
        <taxon>Viridiplantae</taxon>
        <taxon>Chlorophyta</taxon>
        <taxon>core chlorophytes</taxon>
        <taxon>Chlorophyceae</taxon>
        <taxon>CS clade</taxon>
        <taxon>Chlamydomonadales</taxon>
        <taxon>Volvocaceae</taxon>
        <taxon>Pleodorina</taxon>
    </lineage>
</organism>
<dbReference type="PANTHER" id="PTHR47318:SF1">
    <property type="entry name" value="PEPTIDYL-PROLYL CIS-TRANS ISOMERASE CYP37, CHLOROPLASTIC"/>
    <property type="match status" value="1"/>
</dbReference>
<dbReference type="Gene3D" id="1.20.120.290">
    <property type="entry name" value="Oxygen-evolving enhancer protein 3 (PsbQ), four-helix up-down bundle"/>
    <property type="match status" value="1"/>
</dbReference>
<keyword evidence="4" id="KW-1185">Reference proteome</keyword>
<dbReference type="GO" id="GO:0003755">
    <property type="term" value="F:peptidyl-prolyl cis-trans isomerase activity"/>
    <property type="evidence" value="ECO:0007669"/>
    <property type="project" value="InterPro"/>
</dbReference>
<dbReference type="InterPro" id="IPR044259">
    <property type="entry name" value="CYP37-like"/>
</dbReference>